<gene>
    <name evidence="10" type="ORF">AAFF_G00409380</name>
</gene>
<keyword evidence="3" id="KW-0117">Actin capping</keyword>
<dbReference type="GO" id="GO:0008290">
    <property type="term" value="C:F-actin capping protein complex"/>
    <property type="evidence" value="ECO:0007669"/>
    <property type="project" value="InterPro"/>
</dbReference>
<dbReference type="Proteomes" id="UP001221898">
    <property type="component" value="Unassembled WGS sequence"/>
</dbReference>
<keyword evidence="4" id="KW-0963">Cytoplasm</keyword>
<keyword evidence="11" id="KW-1185">Reference proteome</keyword>
<dbReference type="GO" id="GO:0051015">
    <property type="term" value="F:actin filament binding"/>
    <property type="evidence" value="ECO:0007669"/>
    <property type="project" value="TreeGrafter"/>
</dbReference>
<dbReference type="PRINTS" id="PR00191">
    <property type="entry name" value="FACTINCAPA"/>
</dbReference>
<dbReference type="GO" id="GO:0005829">
    <property type="term" value="C:cytosol"/>
    <property type="evidence" value="ECO:0007669"/>
    <property type="project" value="UniProtKB-ARBA"/>
</dbReference>
<dbReference type="GO" id="GO:0030036">
    <property type="term" value="P:actin cytoskeleton organization"/>
    <property type="evidence" value="ECO:0007669"/>
    <property type="project" value="TreeGrafter"/>
</dbReference>
<comment type="similarity">
    <text evidence="2">Belongs to the F-actin-capping protein alpha subunit family.</text>
</comment>
<evidence type="ECO:0000256" key="7">
    <source>
        <dbReference type="ARBA" id="ARBA00040246"/>
    </source>
</evidence>
<dbReference type="GO" id="GO:0030863">
    <property type="term" value="C:cortical cytoskeleton"/>
    <property type="evidence" value="ECO:0007669"/>
    <property type="project" value="TreeGrafter"/>
</dbReference>
<evidence type="ECO:0000256" key="5">
    <source>
        <dbReference type="ARBA" id="ARBA00023203"/>
    </source>
</evidence>
<comment type="caution">
    <text evidence="10">The sequence shown here is derived from an EMBL/GenBank/DDBJ whole genome shotgun (WGS) entry which is preliminary data.</text>
</comment>
<dbReference type="EMBL" id="JAINUG010000082">
    <property type="protein sequence ID" value="KAJ8399527.1"/>
    <property type="molecule type" value="Genomic_DNA"/>
</dbReference>
<accession>A0AAD7SBF9</accession>
<comment type="function">
    <text evidence="8">F-actin-capping proteins bind in a Ca(2+)-independent manner to the fast growing ends of actin filaments (barbed end) thereby blocking the exchange of subunits at these ends. Unlike other capping proteins (such as gelsolin and severin), these proteins do not sever actin filaments. May play a role in the formation of epithelial cell junctions. Forms, with CAPZB, the barbed end of the fast growing ends of actin filaments in the dynactin complex and stabilizes dynactin structure. The dynactin multiprotein complex activates the molecular motor dynein for ultra-processive transport along microtubules.</text>
</comment>
<evidence type="ECO:0000256" key="2">
    <source>
        <dbReference type="ARBA" id="ARBA00010479"/>
    </source>
</evidence>
<evidence type="ECO:0000256" key="8">
    <source>
        <dbReference type="ARBA" id="ARBA00045190"/>
    </source>
</evidence>
<reference evidence="10" key="1">
    <citation type="journal article" date="2023" name="Science">
        <title>Genome structures resolve the early diversification of teleost fishes.</title>
        <authorList>
            <person name="Parey E."/>
            <person name="Louis A."/>
            <person name="Montfort J."/>
            <person name="Bouchez O."/>
            <person name="Roques C."/>
            <person name="Iampietro C."/>
            <person name="Lluch J."/>
            <person name="Castinel A."/>
            <person name="Donnadieu C."/>
            <person name="Desvignes T."/>
            <person name="Floi Bucao C."/>
            <person name="Jouanno E."/>
            <person name="Wen M."/>
            <person name="Mejri S."/>
            <person name="Dirks R."/>
            <person name="Jansen H."/>
            <person name="Henkel C."/>
            <person name="Chen W.J."/>
            <person name="Zahm M."/>
            <person name="Cabau C."/>
            <person name="Klopp C."/>
            <person name="Thompson A.W."/>
            <person name="Robinson-Rechavi M."/>
            <person name="Braasch I."/>
            <person name="Lecointre G."/>
            <person name="Bobe J."/>
            <person name="Postlethwait J.H."/>
            <person name="Berthelot C."/>
            <person name="Roest Crollius H."/>
            <person name="Guiguen Y."/>
        </authorList>
    </citation>
    <scope>NUCLEOTIDE SEQUENCE</scope>
    <source>
        <strain evidence="10">NC1722</strain>
    </source>
</reference>
<dbReference type="PANTHER" id="PTHR10653">
    <property type="entry name" value="F-ACTIN-CAPPING PROTEIN SUBUNIT ALPHA"/>
    <property type="match status" value="1"/>
</dbReference>
<dbReference type="Pfam" id="PF01267">
    <property type="entry name" value="F-actin_cap_A"/>
    <property type="match status" value="1"/>
</dbReference>
<keyword evidence="5" id="KW-0009">Actin-binding</keyword>
<dbReference type="PROSITE" id="PS00749">
    <property type="entry name" value="F_ACTIN_CAPPING_A_2"/>
    <property type="match status" value="1"/>
</dbReference>
<name>A0AAD7SBF9_9TELE</name>
<evidence type="ECO:0000313" key="10">
    <source>
        <dbReference type="EMBL" id="KAJ8399527.1"/>
    </source>
</evidence>
<dbReference type="Gene3D" id="3.90.1150.210">
    <property type="entry name" value="F-actin capping protein, beta subunit"/>
    <property type="match status" value="1"/>
</dbReference>
<dbReference type="FunFam" id="3.30.1140.60:FF:000001">
    <property type="entry name" value="F-actin-capping protein subunit alpha"/>
    <property type="match status" value="1"/>
</dbReference>
<evidence type="ECO:0000256" key="4">
    <source>
        <dbReference type="ARBA" id="ARBA00022490"/>
    </source>
</evidence>
<dbReference type="GO" id="GO:0051016">
    <property type="term" value="P:barbed-end actin filament capping"/>
    <property type="evidence" value="ECO:0007669"/>
    <property type="project" value="InterPro"/>
</dbReference>
<sequence length="469" mass="53713">MGAEIEKEKASHGDEMRRVESHNLALKEQTRLAQKEAELRKAAENHASEAEQLRCQVEQESRDTHQVEANALREQLAQLEKSVEQEMALNMELQQRQTEQEKLLAQRDDVSSQLQEVNRANSRLLEQVTELGQEKDKLQQELEETRKTADKRQAMLDELAIDVAQEKSRHKEELSDAAAAREGEPVPTYGQVVADKVRVAANFVLHAPPGEFNEVFNDVRLLLNNDNLLREGAAHAFAQYNMDQFTLAKIEGYEDQVLITEHGDLGHGRFFDPRNKLSFKFDHLRKEASDPQPHEGESALWPWRDACDTALRAYVKEHYPSGVCTVYGKTIDGQQTIIACIESHQFQPKNFWNGRCRSEWKFTIGQSSTEVVGVLKIQVHYYEDGNVQLVSHKDVQESLSVSSETQTAKEFVKIIENTENEYQTAISENYQTMSDTTFKALRRQLPVTRTKIDWNKILSYKIGKEMQNA</sequence>
<evidence type="ECO:0000256" key="6">
    <source>
        <dbReference type="ARBA" id="ARBA00023212"/>
    </source>
</evidence>
<dbReference type="InterPro" id="IPR002189">
    <property type="entry name" value="CapZ_alpha"/>
</dbReference>
<dbReference type="FunFam" id="3.90.1150.210:FF:000002">
    <property type="entry name" value="F-actin-capping protein subunit alpha"/>
    <property type="match status" value="1"/>
</dbReference>
<feature type="compositionally biased region" description="Basic and acidic residues" evidence="9">
    <location>
        <begin position="1"/>
        <end position="21"/>
    </location>
</feature>
<dbReference type="PANTHER" id="PTHR10653:SF5">
    <property type="entry name" value="F-ACTIN-CAPPING PROTEIN SUBUNIT ALPHA-1"/>
    <property type="match status" value="1"/>
</dbReference>
<dbReference type="InterPro" id="IPR017865">
    <property type="entry name" value="F-actin_cap_asu_CS"/>
</dbReference>
<organism evidence="10 11">
    <name type="scientific">Aldrovandia affinis</name>
    <dbReference type="NCBI Taxonomy" id="143900"/>
    <lineage>
        <taxon>Eukaryota</taxon>
        <taxon>Metazoa</taxon>
        <taxon>Chordata</taxon>
        <taxon>Craniata</taxon>
        <taxon>Vertebrata</taxon>
        <taxon>Euteleostomi</taxon>
        <taxon>Actinopterygii</taxon>
        <taxon>Neopterygii</taxon>
        <taxon>Teleostei</taxon>
        <taxon>Notacanthiformes</taxon>
        <taxon>Halosauridae</taxon>
        <taxon>Aldrovandia</taxon>
    </lineage>
</organism>
<dbReference type="AlphaFoldDB" id="A0AAD7SBF9"/>
<evidence type="ECO:0000256" key="9">
    <source>
        <dbReference type="SAM" id="MobiDB-lite"/>
    </source>
</evidence>
<protein>
    <recommendedName>
        <fullName evidence="7">F-actin-capping protein subunit alpha-1</fullName>
    </recommendedName>
</protein>
<evidence type="ECO:0000313" key="11">
    <source>
        <dbReference type="Proteomes" id="UP001221898"/>
    </source>
</evidence>
<comment type="subcellular location">
    <subcellularLocation>
        <location evidence="1">Cytoplasm</location>
        <location evidence="1">Cytoskeleton</location>
    </subcellularLocation>
</comment>
<evidence type="ECO:0000256" key="1">
    <source>
        <dbReference type="ARBA" id="ARBA00004245"/>
    </source>
</evidence>
<feature type="region of interest" description="Disordered" evidence="9">
    <location>
        <begin position="1"/>
        <end position="26"/>
    </location>
</feature>
<evidence type="ECO:0000256" key="3">
    <source>
        <dbReference type="ARBA" id="ARBA00022467"/>
    </source>
</evidence>
<dbReference type="InterPro" id="IPR042276">
    <property type="entry name" value="CapZ_alpha/beta_2"/>
</dbReference>
<dbReference type="InterPro" id="IPR042489">
    <property type="entry name" value="CapZ_alpha_1"/>
</dbReference>
<keyword evidence="6" id="KW-0206">Cytoskeleton</keyword>
<dbReference type="Gene3D" id="3.30.1140.60">
    <property type="entry name" value="F-actin capping protein, alpha subunit"/>
    <property type="match status" value="1"/>
</dbReference>
<dbReference type="InterPro" id="IPR037282">
    <property type="entry name" value="CapZ_alpha/beta"/>
</dbReference>
<dbReference type="PROSITE" id="PS00748">
    <property type="entry name" value="F_ACTIN_CAPPING_A_1"/>
    <property type="match status" value="1"/>
</dbReference>
<proteinExistence type="inferred from homology"/>
<dbReference type="SUPFAM" id="SSF90096">
    <property type="entry name" value="Subunits of heterodimeric actin filament capping protein Capz"/>
    <property type="match status" value="1"/>
</dbReference>